<feature type="domain" description="VWFD" evidence="7">
    <location>
        <begin position="855"/>
        <end position="1027"/>
    </location>
</feature>
<evidence type="ECO:0000256" key="3">
    <source>
        <dbReference type="ARBA" id="ARBA00022737"/>
    </source>
</evidence>
<name>A0AA97IUS7_EUBMA</name>
<evidence type="ECO:0000313" key="8">
    <source>
        <dbReference type="Proteomes" id="UP001190640"/>
    </source>
</evidence>
<dbReference type="KEGG" id="emc:129323468"/>
<dbReference type="SMART" id="SM00215">
    <property type="entry name" value="VWC_out"/>
    <property type="match status" value="2"/>
</dbReference>
<dbReference type="PROSITE" id="PS51233">
    <property type="entry name" value="VWFD"/>
    <property type="match status" value="3"/>
</dbReference>
<keyword evidence="6" id="KW-0732">Signal</keyword>
<dbReference type="GeneID" id="129323468"/>
<evidence type="ECO:0000259" key="7">
    <source>
        <dbReference type="PROSITE" id="PS51233"/>
    </source>
</evidence>
<evidence type="ECO:0000256" key="2">
    <source>
        <dbReference type="ARBA" id="ARBA00022525"/>
    </source>
</evidence>
<organism evidence="8 9">
    <name type="scientific">Eublepharis macularius</name>
    <name type="common">Leopard gecko</name>
    <name type="synonym">Cyrtodactylus macularius</name>
    <dbReference type="NCBI Taxonomy" id="481883"/>
    <lineage>
        <taxon>Eukaryota</taxon>
        <taxon>Metazoa</taxon>
        <taxon>Chordata</taxon>
        <taxon>Craniata</taxon>
        <taxon>Vertebrata</taxon>
        <taxon>Euteleostomi</taxon>
        <taxon>Lepidosauria</taxon>
        <taxon>Squamata</taxon>
        <taxon>Bifurcata</taxon>
        <taxon>Gekkota</taxon>
        <taxon>Eublepharidae</taxon>
        <taxon>Eublepharinae</taxon>
        <taxon>Eublepharis</taxon>
    </lineage>
</organism>
<dbReference type="Pfam" id="PF23244">
    <property type="entry name" value="VWF"/>
    <property type="match status" value="1"/>
</dbReference>
<keyword evidence="2" id="KW-0964">Secreted</keyword>
<dbReference type="GO" id="GO:0005615">
    <property type="term" value="C:extracellular space"/>
    <property type="evidence" value="ECO:0007669"/>
    <property type="project" value="TreeGrafter"/>
</dbReference>
<evidence type="ECO:0000313" key="9">
    <source>
        <dbReference type="RefSeq" id="XP_054825982.1"/>
    </source>
</evidence>
<dbReference type="SMART" id="SM00216">
    <property type="entry name" value="VWD"/>
    <property type="match status" value="3"/>
</dbReference>
<comment type="subcellular location">
    <subcellularLocation>
        <location evidence="1">Secreted</location>
    </subcellularLocation>
</comment>
<protein>
    <submittedName>
        <fullName evidence="9">Mucin-6</fullName>
    </submittedName>
</protein>
<dbReference type="Proteomes" id="UP001190640">
    <property type="component" value="Chromosome 2"/>
</dbReference>
<dbReference type="InterPro" id="IPR001846">
    <property type="entry name" value="VWF_type-D"/>
</dbReference>
<accession>A0AA97IUS7</accession>
<keyword evidence="3" id="KW-0677">Repeat</keyword>
<proteinExistence type="predicted"/>
<dbReference type="SMART" id="SM00832">
    <property type="entry name" value="C8"/>
    <property type="match status" value="3"/>
</dbReference>
<gene>
    <name evidence="9" type="primary">MUC6</name>
</gene>
<dbReference type="FunFam" id="2.10.25.10:FF:000153">
    <property type="entry name" value="MUC5B isoform 1"/>
    <property type="match status" value="2"/>
</dbReference>
<dbReference type="RefSeq" id="XP_054825982.1">
    <property type="nucleotide sequence ID" value="XM_054970007.1"/>
</dbReference>
<dbReference type="InterPro" id="IPR036084">
    <property type="entry name" value="Ser_inhib-like_sf"/>
</dbReference>
<keyword evidence="5" id="KW-0325">Glycoprotein</keyword>
<dbReference type="SUPFAM" id="SSF57567">
    <property type="entry name" value="Serine protease inhibitors"/>
    <property type="match status" value="3"/>
</dbReference>
<feature type="signal peptide" evidence="6">
    <location>
        <begin position="1"/>
        <end position="18"/>
    </location>
</feature>
<dbReference type="CDD" id="cd19941">
    <property type="entry name" value="TIL"/>
    <property type="match status" value="3"/>
</dbReference>
<dbReference type="AlphaFoldDB" id="A0AA97IUS7"/>
<dbReference type="InterPro" id="IPR001007">
    <property type="entry name" value="VWF_dom"/>
</dbReference>
<dbReference type="GO" id="GO:0031012">
    <property type="term" value="C:extracellular matrix"/>
    <property type="evidence" value="ECO:0007669"/>
    <property type="project" value="TreeGrafter"/>
</dbReference>
<dbReference type="PANTHER" id="PTHR11339:SF264">
    <property type="entry name" value="MUCIN-6"/>
    <property type="match status" value="1"/>
</dbReference>
<dbReference type="CTD" id="4588"/>
<evidence type="ECO:0000256" key="4">
    <source>
        <dbReference type="ARBA" id="ARBA00023157"/>
    </source>
</evidence>
<dbReference type="InterPro" id="IPR050780">
    <property type="entry name" value="Mucin_vWF_Thrombospondin_sf"/>
</dbReference>
<dbReference type="Pfam" id="PF01826">
    <property type="entry name" value="TIL"/>
    <property type="match status" value="3"/>
</dbReference>
<keyword evidence="4" id="KW-1015">Disulfide bond</keyword>
<evidence type="ECO:0000256" key="1">
    <source>
        <dbReference type="ARBA" id="ARBA00004613"/>
    </source>
</evidence>
<dbReference type="Gene3D" id="2.10.25.10">
    <property type="entry name" value="Laminin"/>
    <property type="match status" value="3"/>
</dbReference>
<feature type="chain" id="PRO_5041643843" evidence="6">
    <location>
        <begin position="19"/>
        <end position="1231"/>
    </location>
</feature>
<reference evidence="9" key="1">
    <citation type="submission" date="2025-08" db="UniProtKB">
        <authorList>
            <consortium name="RefSeq"/>
        </authorList>
    </citation>
    <scope>IDENTIFICATION</scope>
    <source>
        <tissue evidence="9">Blood</tissue>
    </source>
</reference>
<dbReference type="FunFam" id="2.10.25.10:FF:000414">
    <property type="entry name" value="von Willebrand factor"/>
    <property type="match status" value="1"/>
</dbReference>
<feature type="domain" description="VWFD" evidence="7">
    <location>
        <begin position="384"/>
        <end position="568"/>
    </location>
</feature>
<evidence type="ECO:0000256" key="6">
    <source>
        <dbReference type="SAM" id="SignalP"/>
    </source>
</evidence>
<feature type="domain" description="VWFD" evidence="7">
    <location>
        <begin position="33"/>
        <end position="203"/>
    </location>
</feature>
<dbReference type="InterPro" id="IPR014853">
    <property type="entry name" value="VWF/SSPO/ZAN-like_Cys-rich_dom"/>
</dbReference>
<dbReference type="Pfam" id="PF00094">
    <property type="entry name" value="VWD"/>
    <property type="match status" value="3"/>
</dbReference>
<dbReference type="InterPro" id="IPR002919">
    <property type="entry name" value="TIL_dom"/>
</dbReference>
<dbReference type="Pfam" id="PF08742">
    <property type="entry name" value="C8"/>
    <property type="match status" value="3"/>
</dbReference>
<sequence>MFWALLVLLSTILHSSDQNHLDLSGTLSAANKGFCSTWGNGHISTFDKHLYEFSGTCNYIFASECDTVSPDFNIQFRRGQKKKITRIIIEMRTVVIIVENSIISMKDVGLISLPYSKNGIQIAPFGYNIRLSAKLQEIEFEVFWNNYDYLMVSIEEKYMGKTCGLCGNYDGQELNEFLSEGQLLDPYKYAALQKMDDPTEICPFEQMTVSNVPRKKYARICTQLLNNVSSSCNISRKGFVIRCQLDLQHCRNPGQINCTCATLSEYSRQCAMSHQQVSDWRSSNFCPLKTCPANQIYKECGSPCLKTCSNPEYSCASYCTYGCFCPEGTVLDDISRNRTCVPIEQCPCTLNGEKYYPGDVMKATCRTCKCKMGQWSCRELPCPGICSLEGGSFVTTFDSRPYRFHGVCTYILMKSPMLPHNGTLMAIFKKSGYSSSETSPTAIIYVSSQDKIVISQNQVLANEDELKWLPYKSGDITIFKQSSTHIHMYTESGLELIVQILPVLEAYIKVGLHFKGKTQGLCGNYNGETSDDFLTSMDIVEGTAPLFVDSWRAGNCHPALERDTDPCSMSQLNKMCAETHCSILIKKGSLFEKCHPVVNPAPFYKRCVYQACNYEETFPYICSALGSYARVCASMGLILGNWRSSIDNCTISCTGNQTFSYNTQSCDRTCLSLSNRDLECHFADIPIDGCNCPKGTYLNHRNECVRKSQCPCYLEDRQIIQADQSAIIGGITCYCINGNLSCSGKAIDPAESCRPPKIYVSCLATSGNKYGAACAPTCQMLATGTECVPSRCESGCVCADGLYEKLDGTCVPADECPCEYGGISYAKGEEIHTECKTCTCTRGKWNCSQKSRCSSTCSLYGEGHITTFDGQRFVFDGNCEYILAMDGCAVSGSNHTFKMVTENVICGNTGVTCSRSIKIHIGDMTMTLADKTYTVSGLNPSIKYFVRENSLYFIIDIIIPGKYNMVLIWNRHMNIFIKIFREAQDLLCGLCGNYNGNIRDDFETRSKYVASNELEFVNSWKENPVCGDVFFVVDPCSRNPYRKAWAEKKCSIINSKVFAACHSKVYRMPYYENCVRDSCGCDTGGDCECMCDAIAVYAKACLEAGVCVDWRAPEFCPVYCDYFNTHKKIGMQGTYYNYIHQLNCTWHYRPCNCPLQLQSYKYVNIEGCYNCSSDEYYDHETQSCMPCSSKPRNLLSFLLLVEVTILRKSFYFVFKLYLEDFFWLLKALIEG</sequence>
<evidence type="ECO:0000256" key="5">
    <source>
        <dbReference type="ARBA" id="ARBA00023180"/>
    </source>
</evidence>
<keyword evidence="8" id="KW-1185">Reference proteome</keyword>
<dbReference type="PANTHER" id="PTHR11339">
    <property type="entry name" value="EXTRACELLULAR MATRIX GLYCOPROTEIN RELATED"/>
    <property type="match status" value="1"/>
</dbReference>